<feature type="transmembrane region" description="Helical" evidence="1">
    <location>
        <begin position="140"/>
        <end position="158"/>
    </location>
</feature>
<feature type="transmembrane region" description="Helical" evidence="1">
    <location>
        <begin position="94"/>
        <end position="120"/>
    </location>
</feature>
<name>A0ABU9KYD9_9FLAO</name>
<comment type="caution">
    <text evidence="3">The sequence shown here is derived from an EMBL/GenBank/DDBJ whole genome shotgun (WGS) entry which is preliminary data.</text>
</comment>
<feature type="transmembrane region" description="Helical" evidence="1">
    <location>
        <begin position="227"/>
        <end position="246"/>
    </location>
</feature>
<protein>
    <submittedName>
        <fullName evidence="3">Type II CAAX endopeptidase family protein</fullName>
    </submittedName>
</protein>
<organism evidence="3 4">
    <name type="scientific">Lutimonas vermicola</name>
    <dbReference type="NCBI Taxonomy" id="414288"/>
    <lineage>
        <taxon>Bacteria</taxon>
        <taxon>Pseudomonadati</taxon>
        <taxon>Bacteroidota</taxon>
        <taxon>Flavobacteriia</taxon>
        <taxon>Flavobacteriales</taxon>
        <taxon>Flavobacteriaceae</taxon>
        <taxon>Lutimonas</taxon>
    </lineage>
</organism>
<evidence type="ECO:0000313" key="3">
    <source>
        <dbReference type="EMBL" id="MEL4455208.1"/>
    </source>
</evidence>
<gene>
    <name evidence="3" type="ORF">AABB81_04830</name>
</gene>
<dbReference type="Proteomes" id="UP001474120">
    <property type="component" value="Unassembled WGS sequence"/>
</dbReference>
<accession>A0ABU9KYD9</accession>
<keyword evidence="1" id="KW-0472">Membrane</keyword>
<evidence type="ECO:0000259" key="2">
    <source>
        <dbReference type="Pfam" id="PF02517"/>
    </source>
</evidence>
<keyword evidence="4" id="KW-1185">Reference proteome</keyword>
<feature type="transmembrane region" description="Helical" evidence="1">
    <location>
        <begin position="179"/>
        <end position="196"/>
    </location>
</feature>
<dbReference type="InterPro" id="IPR003675">
    <property type="entry name" value="Rce1/LyrA-like_dom"/>
</dbReference>
<dbReference type="Pfam" id="PF02517">
    <property type="entry name" value="Rce1-like"/>
    <property type="match status" value="1"/>
</dbReference>
<dbReference type="RefSeq" id="WP_342159000.1">
    <property type="nucleotide sequence ID" value="NZ_JBCDNA010000001.1"/>
</dbReference>
<feature type="domain" description="CAAX prenyl protease 2/Lysostaphin resistance protein A-like" evidence="2">
    <location>
        <begin position="144"/>
        <end position="238"/>
    </location>
</feature>
<keyword evidence="1" id="KW-1133">Transmembrane helix</keyword>
<feature type="transmembrane region" description="Helical" evidence="1">
    <location>
        <begin position="202"/>
        <end position="220"/>
    </location>
</feature>
<dbReference type="EMBL" id="JBCDNA010000001">
    <property type="protein sequence ID" value="MEL4455208.1"/>
    <property type="molecule type" value="Genomic_DNA"/>
</dbReference>
<proteinExistence type="predicted"/>
<reference evidence="3 4" key="1">
    <citation type="submission" date="2024-04" db="EMBL/GenBank/DDBJ databases">
        <title>whole genome sequencing of Lutimonas vermicola strain IMCC1616.</title>
        <authorList>
            <person name="Bae S.S."/>
        </authorList>
    </citation>
    <scope>NUCLEOTIDE SEQUENCE [LARGE SCALE GENOMIC DNA]</scope>
    <source>
        <strain evidence="3 4">IMCC1616</strain>
    </source>
</reference>
<feature type="transmembrane region" description="Helical" evidence="1">
    <location>
        <begin position="21"/>
        <end position="43"/>
    </location>
</feature>
<keyword evidence="1" id="KW-0812">Transmembrane</keyword>
<sequence>MKETSTNNFVSGLGSRLNSNPWYKLSEIILVFMSAFVVIKLLIPLTGDDPILKQAVIWLANIIMLILVFAGLKLRGESLKHFGLTFGKFTFRDLIRTLLLSLLVFVIAVIGFLMGSFIMANITGIPETSDLSSYGFLKGNLGMLLLTLAGVYIVSSFGEEVIYRAFLINRISEFNLSPRMGVVLALVISSLIFGLAHYEWGLMGMAQTTLMGLALGICYVKLKKKLWALVLAHAYMDTILMVQMYLASN</sequence>
<feature type="transmembrane region" description="Helical" evidence="1">
    <location>
        <begin position="55"/>
        <end position="74"/>
    </location>
</feature>
<evidence type="ECO:0000313" key="4">
    <source>
        <dbReference type="Proteomes" id="UP001474120"/>
    </source>
</evidence>
<evidence type="ECO:0000256" key="1">
    <source>
        <dbReference type="SAM" id="Phobius"/>
    </source>
</evidence>